<organism evidence="3 4">
    <name type="scientific">Tritrichomonas musculus</name>
    <dbReference type="NCBI Taxonomy" id="1915356"/>
    <lineage>
        <taxon>Eukaryota</taxon>
        <taxon>Metamonada</taxon>
        <taxon>Parabasalia</taxon>
        <taxon>Tritrichomonadida</taxon>
        <taxon>Tritrichomonadidae</taxon>
        <taxon>Tritrichomonas</taxon>
    </lineage>
</organism>
<dbReference type="EMBL" id="JAPFFF010000009">
    <property type="protein sequence ID" value="KAK8883112.1"/>
    <property type="molecule type" value="Genomic_DNA"/>
</dbReference>
<gene>
    <name evidence="3" type="ORF">M9Y10_045760</name>
</gene>
<keyword evidence="4" id="KW-1185">Reference proteome</keyword>
<feature type="region of interest" description="Disordered" evidence="1">
    <location>
        <begin position="131"/>
        <end position="155"/>
    </location>
</feature>
<evidence type="ECO:0000256" key="2">
    <source>
        <dbReference type="SAM" id="Phobius"/>
    </source>
</evidence>
<dbReference type="Proteomes" id="UP001470230">
    <property type="component" value="Unassembled WGS sequence"/>
</dbReference>
<name>A0ABR2JXX3_9EUKA</name>
<evidence type="ECO:0008006" key="5">
    <source>
        <dbReference type="Google" id="ProtNLM"/>
    </source>
</evidence>
<keyword evidence="2" id="KW-1133">Transmembrane helix</keyword>
<sequence>MNANEINEVKKDFIHENIDLNDYLASLPPLSEIDLTDDLEYKQTEFKPTLFRYIRLMNKEHRDKNGDIIVPEFSYEAKGFSSASYSLKNENYKNYSSTSKDIEIPTIRRLQKTKLSQNSYPFPKLVPTYEKKDIPKDKTEQNIDKNLDSKKEEKDNKNVLNLSQRRHYDVQNFSIIILCLLINAFCCIIYYTNEWPDIVNRLPNQITLSKIIINNSFVFTGDRLYVQHNNNLRNADYQMFLKDIHYGDISIDASHTDSRVKCITTVSTGQSITMGSIKFTLSDDKEIVEMSTSKDINTITVNMNIDNVSLLDLSKANSIFGEDNFVYQSDSFPFHELNKESAKKTLLRRNAKSDQLYPLFYDTEGDEIFYSKLFEIKENTIYGSIFENSTLSLLHVDQQISLKQRPKINSNSNEIEKVPKFFIKLSIPLAQKVEAADIVLNDKIAYTEGKEIKFIYIDNYDFHLHLGKLYFDGVKYGKVLDFDLPKINLRHIYGDNREEFSKIKLNIDSKGFPAITLNEATTINCSHPLCLFEQCP</sequence>
<feature type="transmembrane region" description="Helical" evidence="2">
    <location>
        <begin position="173"/>
        <end position="191"/>
    </location>
</feature>
<keyword evidence="2" id="KW-0472">Membrane</keyword>
<evidence type="ECO:0000313" key="3">
    <source>
        <dbReference type="EMBL" id="KAK8883112.1"/>
    </source>
</evidence>
<evidence type="ECO:0000256" key="1">
    <source>
        <dbReference type="SAM" id="MobiDB-lite"/>
    </source>
</evidence>
<proteinExistence type="predicted"/>
<accession>A0ABR2JXX3</accession>
<reference evidence="3 4" key="1">
    <citation type="submission" date="2024-04" db="EMBL/GenBank/DDBJ databases">
        <title>Tritrichomonas musculus Genome.</title>
        <authorList>
            <person name="Alves-Ferreira E."/>
            <person name="Grigg M."/>
            <person name="Lorenzi H."/>
            <person name="Galac M."/>
        </authorList>
    </citation>
    <scope>NUCLEOTIDE SEQUENCE [LARGE SCALE GENOMIC DNA]</scope>
    <source>
        <strain evidence="3 4">EAF2021</strain>
    </source>
</reference>
<protein>
    <recommendedName>
        <fullName evidence="5">FecR protein domain-containing protein</fullName>
    </recommendedName>
</protein>
<evidence type="ECO:0000313" key="4">
    <source>
        <dbReference type="Proteomes" id="UP001470230"/>
    </source>
</evidence>
<keyword evidence="2" id="KW-0812">Transmembrane</keyword>
<comment type="caution">
    <text evidence="3">The sequence shown here is derived from an EMBL/GenBank/DDBJ whole genome shotgun (WGS) entry which is preliminary data.</text>
</comment>